<dbReference type="EMBL" id="GGFM01009376">
    <property type="protein sequence ID" value="MBW30127.1"/>
    <property type="molecule type" value="Transcribed_RNA"/>
</dbReference>
<dbReference type="AlphaFoldDB" id="A0A2M3ZNG6"/>
<keyword evidence="1" id="KW-0812">Transmembrane</keyword>
<evidence type="ECO:0000313" key="2">
    <source>
        <dbReference type="EMBL" id="MBW30127.1"/>
    </source>
</evidence>
<organism evidence="2">
    <name type="scientific">Anopheles braziliensis</name>
    <dbReference type="NCBI Taxonomy" id="58242"/>
    <lineage>
        <taxon>Eukaryota</taxon>
        <taxon>Metazoa</taxon>
        <taxon>Ecdysozoa</taxon>
        <taxon>Arthropoda</taxon>
        <taxon>Hexapoda</taxon>
        <taxon>Insecta</taxon>
        <taxon>Pterygota</taxon>
        <taxon>Neoptera</taxon>
        <taxon>Endopterygota</taxon>
        <taxon>Diptera</taxon>
        <taxon>Nematocera</taxon>
        <taxon>Culicoidea</taxon>
        <taxon>Culicidae</taxon>
        <taxon>Anophelinae</taxon>
        <taxon>Anopheles</taxon>
    </lineage>
</organism>
<keyword evidence="1" id="KW-0472">Membrane</keyword>
<protein>
    <submittedName>
        <fullName evidence="2">Putative secreted peptide</fullName>
    </submittedName>
</protein>
<evidence type="ECO:0000256" key="1">
    <source>
        <dbReference type="SAM" id="Phobius"/>
    </source>
</evidence>
<reference evidence="2" key="1">
    <citation type="submission" date="2018-01" db="EMBL/GenBank/DDBJ databases">
        <title>An insight into the sialome of Amazonian anophelines.</title>
        <authorList>
            <person name="Ribeiro J.M."/>
            <person name="Scarpassa V."/>
            <person name="Calvo E."/>
        </authorList>
    </citation>
    <scope>NUCLEOTIDE SEQUENCE</scope>
    <source>
        <tissue evidence="2">Salivary glands</tissue>
    </source>
</reference>
<name>A0A2M3ZNG6_9DIPT</name>
<accession>A0A2M3ZNG6</accession>
<feature type="transmembrane region" description="Helical" evidence="1">
    <location>
        <begin position="6"/>
        <end position="24"/>
    </location>
</feature>
<sequence length="99" mass="11891">MGQMVRMVGMVGMLMVWMNWVFIVRGRPCRGASGTEKWWCVWKVNRRWWHRLNGGKLRSRRIGSGTGQTCRRYWNGQWLSGGRGKRQAQQWRWRRTYGS</sequence>
<proteinExistence type="predicted"/>
<keyword evidence="1" id="KW-1133">Transmembrane helix</keyword>